<accession>A0ABD3LAC8</accession>
<name>A0ABD3LAC8_EUCGL</name>
<comment type="caution">
    <text evidence="2">The sequence shown here is derived from an EMBL/GenBank/DDBJ whole genome shotgun (WGS) entry which is preliminary data.</text>
</comment>
<feature type="compositionally biased region" description="Gly residues" evidence="1">
    <location>
        <begin position="74"/>
        <end position="87"/>
    </location>
</feature>
<evidence type="ECO:0000256" key="1">
    <source>
        <dbReference type="SAM" id="MobiDB-lite"/>
    </source>
</evidence>
<sequence>MSEDPEEVYENKEVYQDAFYFVAPLGFEGTWRVWGTTAYDQVTEEETESAYVLKMDIAVADPGGGGDGDRVGPGPVGGRPGGRGGQGKVAEERQGEGESRYKDLGLVRFKTVHVSISS</sequence>
<keyword evidence="3" id="KW-1185">Reference proteome</keyword>
<organism evidence="2 3">
    <name type="scientific">Eucalyptus globulus</name>
    <name type="common">Tasmanian blue gum</name>
    <dbReference type="NCBI Taxonomy" id="34317"/>
    <lineage>
        <taxon>Eukaryota</taxon>
        <taxon>Viridiplantae</taxon>
        <taxon>Streptophyta</taxon>
        <taxon>Embryophyta</taxon>
        <taxon>Tracheophyta</taxon>
        <taxon>Spermatophyta</taxon>
        <taxon>Magnoliopsida</taxon>
        <taxon>eudicotyledons</taxon>
        <taxon>Gunneridae</taxon>
        <taxon>Pentapetalae</taxon>
        <taxon>rosids</taxon>
        <taxon>malvids</taxon>
        <taxon>Myrtales</taxon>
        <taxon>Myrtaceae</taxon>
        <taxon>Myrtoideae</taxon>
        <taxon>Eucalypteae</taxon>
        <taxon>Eucalyptus</taxon>
    </lineage>
</organism>
<dbReference type="AlphaFoldDB" id="A0ABD3LAC8"/>
<dbReference type="Proteomes" id="UP001634007">
    <property type="component" value="Unassembled WGS sequence"/>
</dbReference>
<dbReference type="EMBL" id="JBJKBG010000002">
    <property type="protein sequence ID" value="KAL3748487.1"/>
    <property type="molecule type" value="Genomic_DNA"/>
</dbReference>
<proteinExistence type="predicted"/>
<reference evidence="2 3" key="1">
    <citation type="submission" date="2024-11" db="EMBL/GenBank/DDBJ databases">
        <title>Chromosome-level genome assembly of Eucalyptus globulus Labill. provides insights into its genome evolution.</title>
        <authorList>
            <person name="Li X."/>
        </authorList>
    </citation>
    <scope>NUCLEOTIDE SEQUENCE [LARGE SCALE GENOMIC DNA]</scope>
    <source>
        <strain evidence="2">CL2024</strain>
        <tissue evidence="2">Fresh tender leaves</tissue>
    </source>
</reference>
<feature type="compositionally biased region" description="Basic and acidic residues" evidence="1">
    <location>
        <begin position="89"/>
        <end position="99"/>
    </location>
</feature>
<feature type="region of interest" description="Disordered" evidence="1">
    <location>
        <begin position="62"/>
        <end position="99"/>
    </location>
</feature>
<protein>
    <submittedName>
        <fullName evidence="2">Uncharacterized protein</fullName>
    </submittedName>
</protein>
<evidence type="ECO:0000313" key="2">
    <source>
        <dbReference type="EMBL" id="KAL3748487.1"/>
    </source>
</evidence>
<gene>
    <name evidence="2" type="ORF">ACJRO7_009689</name>
</gene>
<evidence type="ECO:0000313" key="3">
    <source>
        <dbReference type="Proteomes" id="UP001634007"/>
    </source>
</evidence>